<dbReference type="Proteomes" id="UP000005289">
    <property type="component" value="Chromosome"/>
</dbReference>
<reference evidence="9 10" key="1">
    <citation type="submission" date="2013-12" db="EMBL/GenBank/DDBJ databases">
        <authorList>
            <consortium name="DOE Joint Genome Institute"/>
            <person name="Muyzer G."/>
            <person name="Huntemann M."/>
            <person name="Han J."/>
            <person name="Chen A."/>
            <person name="Kyrpides N."/>
            <person name="Mavromatis K."/>
            <person name="Markowitz V."/>
            <person name="Palaniappan K."/>
            <person name="Ivanova N."/>
            <person name="Schaumberg A."/>
            <person name="Pati A."/>
            <person name="Liolios K."/>
            <person name="Nordberg H.P."/>
            <person name="Cantor M.N."/>
            <person name="Hua S.X."/>
            <person name="Woyke T."/>
        </authorList>
    </citation>
    <scope>NUCLEOTIDE SEQUENCE [LARGE SCALE GENOMIC DNA]</scope>
    <source>
        <strain evidence="9 10">ARh 1</strain>
    </source>
</reference>
<dbReference type="Pfam" id="PF00072">
    <property type="entry name" value="Response_reg"/>
    <property type="match status" value="1"/>
</dbReference>
<evidence type="ECO:0000259" key="8">
    <source>
        <dbReference type="PROSITE" id="PS50110"/>
    </source>
</evidence>
<dbReference type="FunFam" id="3.40.50.2300:FF:000018">
    <property type="entry name" value="DNA-binding transcriptional regulator NtrC"/>
    <property type="match status" value="1"/>
</dbReference>
<dbReference type="PROSITE" id="PS50043">
    <property type="entry name" value="HTH_LUXR_2"/>
    <property type="match status" value="1"/>
</dbReference>
<dbReference type="PANTHER" id="PTHR44688:SF16">
    <property type="entry name" value="DNA-BINDING TRANSCRIPTIONAL ACTIVATOR DEVR_DOSR"/>
    <property type="match status" value="1"/>
</dbReference>
<keyword evidence="4" id="KW-0238">DNA-binding</keyword>
<dbReference type="EMBL" id="CP007029">
    <property type="protein sequence ID" value="AHE98399.1"/>
    <property type="molecule type" value="Genomic_DNA"/>
</dbReference>
<evidence type="ECO:0000256" key="6">
    <source>
        <dbReference type="PROSITE-ProRule" id="PRU00169"/>
    </source>
</evidence>
<dbReference type="PANTHER" id="PTHR44688">
    <property type="entry name" value="DNA-BINDING TRANSCRIPTIONAL ACTIVATOR DEVR_DOSR"/>
    <property type="match status" value="1"/>
</dbReference>
<evidence type="ECO:0000259" key="7">
    <source>
        <dbReference type="PROSITE" id="PS50043"/>
    </source>
</evidence>
<dbReference type="Gene3D" id="1.10.10.10">
    <property type="entry name" value="Winged helix-like DNA-binding domain superfamily/Winged helix DNA-binding domain"/>
    <property type="match status" value="1"/>
</dbReference>
<evidence type="ECO:0000313" key="9">
    <source>
        <dbReference type="EMBL" id="AHE98399.1"/>
    </source>
</evidence>
<dbReference type="Gene3D" id="3.40.50.2300">
    <property type="match status" value="1"/>
</dbReference>
<keyword evidence="5" id="KW-0804">Transcription</keyword>
<keyword evidence="3" id="KW-0805">Transcription regulation</keyword>
<dbReference type="PRINTS" id="PR00038">
    <property type="entry name" value="HTHLUXR"/>
</dbReference>
<dbReference type="InterPro" id="IPR016032">
    <property type="entry name" value="Sig_transdc_resp-reg_C-effctor"/>
</dbReference>
<dbReference type="KEGG" id="tti:THITH_09120"/>
<feature type="modified residue" description="4-aspartylphosphate" evidence="6">
    <location>
        <position position="55"/>
    </location>
</feature>
<name>W0DIE3_9GAMM</name>
<dbReference type="PROSITE" id="PS00622">
    <property type="entry name" value="HTH_LUXR_1"/>
    <property type="match status" value="1"/>
</dbReference>
<dbReference type="CDD" id="cd06170">
    <property type="entry name" value="LuxR_C_like"/>
    <property type="match status" value="1"/>
</dbReference>
<keyword evidence="10" id="KW-1185">Reference proteome</keyword>
<dbReference type="InterPro" id="IPR000792">
    <property type="entry name" value="Tscrpt_reg_LuxR_C"/>
</dbReference>
<keyword evidence="1 6" id="KW-0597">Phosphoprotein</keyword>
<evidence type="ECO:0000256" key="3">
    <source>
        <dbReference type="ARBA" id="ARBA00023015"/>
    </source>
</evidence>
<feature type="domain" description="Response regulatory" evidence="8">
    <location>
        <begin position="6"/>
        <end position="120"/>
    </location>
</feature>
<sequence length="218" mass="23783">MTGTGTVVLVDDDPAVRRSLSLALNLAGYEVKAFACGGDLLRDLDMEQVGCLLLDLRMPDMSGLELQQELSERGCALPVIFMSAFGDIPTTVRALKGGALDFLEKPFSTESLITRVEEALATDSAMRAERDWRSRIAERARQLTGREREVMALVTDGLSNKEIARRFEISPRTVEKYRARVMEKMQAANLADLCQMVAAVPAALDGTSVARRAESGTG</sequence>
<dbReference type="GO" id="GO:0006355">
    <property type="term" value="P:regulation of DNA-templated transcription"/>
    <property type="evidence" value="ECO:0007669"/>
    <property type="project" value="InterPro"/>
</dbReference>
<dbReference type="SUPFAM" id="SSF52172">
    <property type="entry name" value="CheY-like"/>
    <property type="match status" value="1"/>
</dbReference>
<evidence type="ECO:0000256" key="5">
    <source>
        <dbReference type="ARBA" id="ARBA00023163"/>
    </source>
</evidence>
<dbReference type="CDD" id="cd17537">
    <property type="entry name" value="REC_FixJ"/>
    <property type="match status" value="1"/>
</dbReference>
<dbReference type="InterPro" id="IPR011006">
    <property type="entry name" value="CheY-like_superfamily"/>
</dbReference>
<dbReference type="OrthoDB" id="9802186at2"/>
<proteinExistence type="predicted"/>
<dbReference type="RefSeq" id="WP_006747428.1">
    <property type="nucleotide sequence ID" value="NZ_CP007029.1"/>
</dbReference>
<dbReference type="PROSITE" id="PS50110">
    <property type="entry name" value="RESPONSE_REGULATORY"/>
    <property type="match status" value="1"/>
</dbReference>
<evidence type="ECO:0000256" key="2">
    <source>
        <dbReference type="ARBA" id="ARBA00023012"/>
    </source>
</evidence>
<dbReference type="InterPro" id="IPR036388">
    <property type="entry name" value="WH-like_DNA-bd_sf"/>
</dbReference>
<evidence type="ECO:0000256" key="1">
    <source>
        <dbReference type="ARBA" id="ARBA00022553"/>
    </source>
</evidence>
<dbReference type="HOGENOM" id="CLU_000445_90_4_6"/>
<organism evidence="9 10">
    <name type="scientific">Thioalkalivibrio paradoxus ARh 1</name>
    <dbReference type="NCBI Taxonomy" id="713585"/>
    <lineage>
        <taxon>Bacteria</taxon>
        <taxon>Pseudomonadati</taxon>
        <taxon>Pseudomonadota</taxon>
        <taxon>Gammaproteobacteria</taxon>
        <taxon>Chromatiales</taxon>
        <taxon>Ectothiorhodospiraceae</taxon>
        <taxon>Thioalkalivibrio</taxon>
    </lineage>
</organism>
<dbReference type="AlphaFoldDB" id="W0DIE3"/>
<dbReference type="SMART" id="SM00421">
    <property type="entry name" value="HTH_LUXR"/>
    <property type="match status" value="1"/>
</dbReference>
<dbReference type="GO" id="GO:0000160">
    <property type="term" value="P:phosphorelay signal transduction system"/>
    <property type="evidence" value="ECO:0007669"/>
    <property type="project" value="UniProtKB-KW"/>
</dbReference>
<dbReference type="Pfam" id="PF00196">
    <property type="entry name" value="GerE"/>
    <property type="match status" value="1"/>
</dbReference>
<protein>
    <submittedName>
        <fullName evidence="9">LuxR family transcriptional regulator</fullName>
    </submittedName>
</protein>
<dbReference type="GO" id="GO:0003677">
    <property type="term" value="F:DNA binding"/>
    <property type="evidence" value="ECO:0007669"/>
    <property type="project" value="UniProtKB-KW"/>
</dbReference>
<dbReference type="STRING" id="713585.THITH_09120"/>
<accession>W0DIE3</accession>
<dbReference type="SUPFAM" id="SSF46894">
    <property type="entry name" value="C-terminal effector domain of the bipartite response regulators"/>
    <property type="match status" value="1"/>
</dbReference>
<dbReference type="SMART" id="SM00448">
    <property type="entry name" value="REC"/>
    <property type="match status" value="1"/>
</dbReference>
<feature type="domain" description="HTH luxR-type" evidence="7">
    <location>
        <begin position="136"/>
        <end position="201"/>
    </location>
</feature>
<evidence type="ECO:0000313" key="10">
    <source>
        <dbReference type="Proteomes" id="UP000005289"/>
    </source>
</evidence>
<keyword evidence="2" id="KW-0902">Two-component regulatory system</keyword>
<dbReference type="InterPro" id="IPR001789">
    <property type="entry name" value="Sig_transdc_resp-reg_receiver"/>
</dbReference>
<evidence type="ECO:0000256" key="4">
    <source>
        <dbReference type="ARBA" id="ARBA00023125"/>
    </source>
</evidence>
<gene>
    <name evidence="9" type="ORF">THITH_09120</name>
</gene>